<feature type="region of interest" description="Disordered" evidence="6">
    <location>
        <begin position="695"/>
        <end position="727"/>
    </location>
</feature>
<evidence type="ECO:0000313" key="9">
    <source>
        <dbReference type="Proteomes" id="UP000756346"/>
    </source>
</evidence>
<reference evidence="8" key="1">
    <citation type="journal article" date="2021" name="Nat. Commun.">
        <title>Genetic determinants of endophytism in the Arabidopsis root mycobiome.</title>
        <authorList>
            <person name="Mesny F."/>
            <person name="Miyauchi S."/>
            <person name="Thiergart T."/>
            <person name="Pickel B."/>
            <person name="Atanasova L."/>
            <person name="Karlsson M."/>
            <person name="Huettel B."/>
            <person name="Barry K.W."/>
            <person name="Haridas S."/>
            <person name="Chen C."/>
            <person name="Bauer D."/>
            <person name="Andreopoulos W."/>
            <person name="Pangilinan J."/>
            <person name="LaButti K."/>
            <person name="Riley R."/>
            <person name="Lipzen A."/>
            <person name="Clum A."/>
            <person name="Drula E."/>
            <person name="Henrissat B."/>
            <person name="Kohler A."/>
            <person name="Grigoriev I.V."/>
            <person name="Martin F.M."/>
            <person name="Hacquard S."/>
        </authorList>
    </citation>
    <scope>NUCLEOTIDE SEQUENCE</scope>
    <source>
        <strain evidence="8">MPI-CAGE-CH-0230</strain>
    </source>
</reference>
<dbReference type="GO" id="GO:0008270">
    <property type="term" value="F:zinc ion binding"/>
    <property type="evidence" value="ECO:0007669"/>
    <property type="project" value="InterPro"/>
</dbReference>
<feature type="compositionally biased region" description="Low complexity" evidence="6">
    <location>
        <begin position="505"/>
        <end position="516"/>
    </location>
</feature>
<feature type="region of interest" description="Disordered" evidence="6">
    <location>
        <begin position="145"/>
        <end position="179"/>
    </location>
</feature>
<feature type="region of interest" description="Disordered" evidence="6">
    <location>
        <begin position="98"/>
        <end position="124"/>
    </location>
</feature>
<evidence type="ECO:0000256" key="6">
    <source>
        <dbReference type="SAM" id="MobiDB-lite"/>
    </source>
</evidence>
<evidence type="ECO:0000259" key="7">
    <source>
        <dbReference type="PROSITE" id="PS00463"/>
    </source>
</evidence>
<keyword evidence="9" id="KW-1185">Reference proteome</keyword>
<evidence type="ECO:0000313" key="8">
    <source>
        <dbReference type="EMBL" id="KAH7024643.1"/>
    </source>
</evidence>
<feature type="compositionally biased region" description="Basic and acidic residues" evidence="6">
    <location>
        <begin position="700"/>
        <end position="719"/>
    </location>
</feature>
<dbReference type="RefSeq" id="XP_046008191.1">
    <property type="nucleotide sequence ID" value="XM_046148691.1"/>
</dbReference>
<evidence type="ECO:0000256" key="5">
    <source>
        <dbReference type="ARBA" id="ARBA00023242"/>
    </source>
</evidence>
<feature type="region of interest" description="Disordered" evidence="6">
    <location>
        <begin position="46"/>
        <end position="78"/>
    </location>
</feature>
<dbReference type="Gene3D" id="4.10.240.10">
    <property type="entry name" value="Zn(2)-C6 fungal-type DNA-binding domain"/>
    <property type="match status" value="1"/>
</dbReference>
<feature type="region of interest" description="Disordered" evidence="6">
    <location>
        <begin position="623"/>
        <end position="645"/>
    </location>
</feature>
<dbReference type="PANTHER" id="PTHR31845">
    <property type="entry name" value="FINGER DOMAIN PROTEIN, PUTATIVE-RELATED"/>
    <property type="match status" value="1"/>
</dbReference>
<keyword evidence="3" id="KW-0238">DNA-binding</keyword>
<organism evidence="8 9">
    <name type="scientific">Microdochium trichocladiopsis</name>
    <dbReference type="NCBI Taxonomy" id="1682393"/>
    <lineage>
        <taxon>Eukaryota</taxon>
        <taxon>Fungi</taxon>
        <taxon>Dikarya</taxon>
        <taxon>Ascomycota</taxon>
        <taxon>Pezizomycotina</taxon>
        <taxon>Sordariomycetes</taxon>
        <taxon>Xylariomycetidae</taxon>
        <taxon>Xylariales</taxon>
        <taxon>Microdochiaceae</taxon>
        <taxon>Microdochium</taxon>
    </lineage>
</organism>
<evidence type="ECO:0000256" key="4">
    <source>
        <dbReference type="ARBA" id="ARBA00023163"/>
    </source>
</evidence>
<sequence length="808" mass="87739">MPAPAISKPKPEPAKSAAYGHVCVDCAKAKVKCYPRPEGVCVRCHRRGQPCTPATPARRLGAKRASSATSPGRSSRLEGKLDHLVDLIRSQQAAQEAAVVGSSATQSPVQQQPPSAGAHIDRGQQPEAAAVYAPKYNYQAFPTSHNRQQHHSSLATPSATTAASPARGPESPAGPTPYENELTIMTPEQAEQCLQTFRSGYMKYLPYIYLPADVGAEQLRRDRPFLWLNIQGICARPPSKQMALGGFIREVLARQYMIEGERSLDLLLGTLTCLTWSHFYNRGRPMMTMMSHVARALTYDLRINKDFPDDALTGSVYAKIVEIPKPPLSHEVRRALLACYITSSVSTSFGRHAPLPWSRSMEEAAQQLRASPETPSDEMLVAIASARRLIDETSLLNKQQADDPAGFGIITAYIPALKAALQSERERLPSALRANRLMTSYFDHVEVCIHELALLQQPSDTYTSTKPGATTSAPGASQSTSSASAPKHQSAGSRPPAEPVERTSAETSSTTTTSMLVTARTNSRRLAYLTTCLDAAKRCLDNLLSLDAADFLYMTFSVTVQALYSLQTLNRLALVEGVDGWERTEVRSVADGLEYMGRLESKMRQAGRILREGSVRRFGCAANGSSIDGAEHPPPPAEQDGPWEESSFTKGAELLRKTAEAWGKVLNAKQQPVNGKSRERGLEIDFQCINVAEIGQQPRRGNDTREPVGRVLSHRHDPSRGGGASFDNILNHHDPAEDVVMGGNMVNQVGIGGVAGGVPLYSNNPYAPTTAGIMPDGTAVFGGMGDPILYPGVPDYSWMSDMLGYWEL</sequence>
<feature type="compositionally biased region" description="Polar residues" evidence="6">
    <location>
        <begin position="463"/>
        <end position="484"/>
    </location>
</feature>
<dbReference type="GO" id="GO:0000976">
    <property type="term" value="F:transcription cis-regulatory region binding"/>
    <property type="evidence" value="ECO:0007669"/>
    <property type="project" value="TreeGrafter"/>
</dbReference>
<keyword evidence="2" id="KW-0805">Transcription regulation</keyword>
<feature type="compositionally biased region" description="Polar residues" evidence="6">
    <location>
        <begin position="102"/>
        <end position="114"/>
    </location>
</feature>
<protein>
    <recommendedName>
        <fullName evidence="7">Zn(2)-C6 fungal-type domain-containing protein</fullName>
    </recommendedName>
</protein>
<evidence type="ECO:0000256" key="3">
    <source>
        <dbReference type="ARBA" id="ARBA00023125"/>
    </source>
</evidence>
<dbReference type="GO" id="GO:0000981">
    <property type="term" value="F:DNA-binding transcription factor activity, RNA polymerase II-specific"/>
    <property type="evidence" value="ECO:0007669"/>
    <property type="project" value="InterPro"/>
</dbReference>
<dbReference type="Proteomes" id="UP000756346">
    <property type="component" value="Unassembled WGS sequence"/>
</dbReference>
<name>A0A9P8XZS2_9PEZI</name>
<dbReference type="PANTHER" id="PTHR31845:SF32">
    <property type="entry name" value="MISCELLANEOUS ZN(II)2CYS6 TRANSCRIPTION FACTOR (EUROFUNG)-RELATED"/>
    <property type="match status" value="1"/>
</dbReference>
<dbReference type="PROSITE" id="PS00463">
    <property type="entry name" value="ZN2_CY6_FUNGAL_1"/>
    <property type="match status" value="1"/>
</dbReference>
<dbReference type="AlphaFoldDB" id="A0A9P8XZS2"/>
<dbReference type="SUPFAM" id="SSF57701">
    <property type="entry name" value="Zn2/Cys6 DNA-binding domain"/>
    <property type="match status" value="1"/>
</dbReference>
<dbReference type="InterPro" id="IPR051089">
    <property type="entry name" value="prtT"/>
</dbReference>
<gene>
    <name evidence="8" type="ORF">B0I36DRAFT_163438</name>
</gene>
<dbReference type="InterPro" id="IPR001138">
    <property type="entry name" value="Zn2Cys6_DnaBD"/>
</dbReference>
<accession>A0A9P8XZS2</accession>
<dbReference type="OrthoDB" id="5226580at2759"/>
<keyword evidence="5" id="KW-0539">Nucleus</keyword>
<comment type="subcellular location">
    <subcellularLocation>
        <location evidence="1">Nucleus</location>
    </subcellularLocation>
</comment>
<keyword evidence="4" id="KW-0804">Transcription</keyword>
<evidence type="ECO:0000256" key="2">
    <source>
        <dbReference type="ARBA" id="ARBA00023015"/>
    </source>
</evidence>
<feature type="region of interest" description="Disordered" evidence="6">
    <location>
        <begin position="463"/>
        <end position="516"/>
    </location>
</feature>
<dbReference type="GO" id="GO:0005634">
    <property type="term" value="C:nucleus"/>
    <property type="evidence" value="ECO:0007669"/>
    <property type="project" value="UniProtKB-SubCell"/>
</dbReference>
<proteinExistence type="predicted"/>
<feature type="domain" description="Zn(2)-C6 fungal-type" evidence="7">
    <location>
        <begin position="22"/>
        <end position="51"/>
    </location>
</feature>
<dbReference type="GeneID" id="70178237"/>
<dbReference type="InterPro" id="IPR036864">
    <property type="entry name" value="Zn2-C6_fun-type_DNA-bd_sf"/>
</dbReference>
<evidence type="ECO:0000256" key="1">
    <source>
        <dbReference type="ARBA" id="ARBA00004123"/>
    </source>
</evidence>
<feature type="compositionally biased region" description="Low complexity" evidence="6">
    <location>
        <begin position="152"/>
        <end position="166"/>
    </location>
</feature>
<comment type="caution">
    <text evidence="8">The sequence shown here is derived from an EMBL/GenBank/DDBJ whole genome shotgun (WGS) entry which is preliminary data.</text>
</comment>
<dbReference type="EMBL" id="JAGTJQ010000009">
    <property type="protein sequence ID" value="KAH7024643.1"/>
    <property type="molecule type" value="Genomic_DNA"/>
</dbReference>